<dbReference type="PANTHER" id="PTHR31845">
    <property type="entry name" value="FINGER DOMAIN PROTEIN, PUTATIVE-RELATED"/>
    <property type="match status" value="1"/>
</dbReference>
<protein>
    <recommendedName>
        <fullName evidence="7">Zn(2)-C6 fungal-type domain-containing protein</fullName>
    </recommendedName>
</protein>
<dbReference type="InterPro" id="IPR001138">
    <property type="entry name" value="Zn2Cys6_DnaBD"/>
</dbReference>
<keyword evidence="3" id="KW-0238">DNA-binding</keyword>
<feature type="domain" description="Zn(2)-C6 fungal-type" evidence="7">
    <location>
        <begin position="11"/>
        <end position="42"/>
    </location>
</feature>
<evidence type="ECO:0000256" key="1">
    <source>
        <dbReference type="ARBA" id="ARBA00004123"/>
    </source>
</evidence>
<dbReference type="CDD" id="cd00067">
    <property type="entry name" value="GAL4"/>
    <property type="match status" value="1"/>
</dbReference>
<name>A0A9W8TEP7_9HYPO</name>
<dbReference type="Gene3D" id="4.10.240.10">
    <property type="entry name" value="Zn(2)-C6 fungal-type DNA-binding domain"/>
    <property type="match status" value="1"/>
</dbReference>
<feature type="coiled-coil region" evidence="6">
    <location>
        <begin position="51"/>
        <end position="78"/>
    </location>
</feature>
<dbReference type="InterPro" id="IPR036864">
    <property type="entry name" value="Zn2-C6_fun-type_DNA-bd_sf"/>
</dbReference>
<dbReference type="PROSITE" id="PS50048">
    <property type="entry name" value="ZN2_CY6_FUNGAL_2"/>
    <property type="match status" value="1"/>
</dbReference>
<gene>
    <name evidence="8" type="ORF">N0V84_010764</name>
</gene>
<keyword evidence="5" id="KW-0539">Nucleus</keyword>
<dbReference type="SUPFAM" id="SSF57701">
    <property type="entry name" value="Zn2/Cys6 DNA-binding domain"/>
    <property type="match status" value="1"/>
</dbReference>
<dbReference type="GO" id="GO:0005634">
    <property type="term" value="C:nucleus"/>
    <property type="evidence" value="ECO:0007669"/>
    <property type="project" value="UniProtKB-SubCell"/>
</dbReference>
<sequence>MAPDSIAKRRACVSCTSAKLKCTPRANGRCERCSRLGKQCEYLNMPERRRKQRVTGRVEALESKIDGLMAQISHLTKQNGPETGTASTSTVSSGDRVESCSLDELVADTHNDTPYEPPVTVLHELLGTNEAESLISDFKTNWVSKFPFVVLAPEKSAVDIHAHNPFLCLCILGVTIDFLHPLRKRIYNEIMDQVTSKIIRNAQRSLDLLQGLLVYAAWYRHPLHLGKREAVLFVQLCTTLVYDLDLDKKTGLTLEEQRAVLGTFWLSASLRLILNKPVGLPHSKRVEDCSRELMASTTCPNDVWAGNLAALQSFMSRVDDDHQAHKPVYQSAGAEVLTQILSIRYTRELEELKNSVARGLVGSPKPVECFMQMEMECAELFTLRFCLIDSLWVSESTTVRRSTMLWRSLKLGRSIIEYLINTPEAEVQHTTFVTLDRVWMTFEILAKSAWGLIQCLPGEKNQPDNQAVARGILAEGNFLKLISEVRNRLEKTARRVPEADNDLELFSVFHSRVKLYAKCYDKKIKDATGVDPWEVGETVVLEQNDDMWEGVVDLREEMADVPLVTNSSQLFDEVWWNEMMNGLERYEGA</sequence>
<evidence type="ECO:0000256" key="2">
    <source>
        <dbReference type="ARBA" id="ARBA00023015"/>
    </source>
</evidence>
<evidence type="ECO:0000313" key="9">
    <source>
        <dbReference type="Proteomes" id="UP001140502"/>
    </source>
</evidence>
<keyword evidence="6" id="KW-0175">Coiled coil</keyword>
<evidence type="ECO:0000259" key="7">
    <source>
        <dbReference type="PROSITE" id="PS50048"/>
    </source>
</evidence>
<dbReference type="OrthoDB" id="1600564at2759"/>
<evidence type="ECO:0000256" key="6">
    <source>
        <dbReference type="SAM" id="Coils"/>
    </source>
</evidence>
<evidence type="ECO:0000256" key="3">
    <source>
        <dbReference type="ARBA" id="ARBA00023125"/>
    </source>
</evidence>
<dbReference type="AlphaFoldDB" id="A0A9W8TEP7"/>
<dbReference type="InterPro" id="IPR051089">
    <property type="entry name" value="prtT"/>
</dbReference>
<evidence type="ECO:0000256" key="5">
    <source>
        <dbReference type="ARBA" id="ARBA00023242"/>
    </source>
</evidence>
<keyword evidence="4" id="KW-0804">Transcription</keyword>
<keyword evidence="2" id="KW-0805">Transcription regulation</keyword>
<accession>A0A9W8TEP7</accession>
<organism evidence="8 9">
    <name type="scientific">Fusarium piperis</name>
    <dbReference type="NCBI Taxonomy" id="1435070"/>
    <lineage>
        <taxon>Eukaryota</taxon>
        <taxon>Fungi</taxon>
        <taxon>Dikarya</taxon>
        <taxon>Ascomycota</taxon>
        <taxon>Pezizomycotina</taxon>
        <taxon>Sordariomycetes</taxon>
        <taxon>Hypocreomycetidae</taxon>
        <taxon>Hypocreales</taxon>
        <taxon>Nectriaceae</taxon>
        <taxon>Fusarium</taxon>
        <taxon>Fusarium solani species complex</taxon>
    </lineage>
</organism>
<dbReference type="PANTHER" id="PTHR31845:SF10">
    <property type="entry name" value="ZN(II)2CYS6 TRANSCRIPTION FACTOR (EUROFUNG)"/>
    <property type="match status" value="1"/>
</dbReference>
<dbReference type="GO" id="GO:0000976">
    <property type="term" value="F:transcription cis-regulatory region binding"/>
    <property type="evidence" value="ECO:0007669"/>
    <property type="project" value="TreeGrafter"/>
</dbReference>
<dbReference type="GO" id="GO:0008270">
    <property type="term" value="F:zinc ion binding"/>
    <property type="evidence" value="ECO:0007669"/>
    <property type="project" value="InterPro"/>
</dbReference>
<dbReference type="PROSITE" id="PS00463">
    <property type="entry name" value="ZN2_CY6_FUNGAL_1"/>
    <property type="match status" value="1"/>
</dbReference>
<dbReference type="EMBL" id="JAPEUR010000358">
    <property type="protein sequence ID" value="KAJ4310828.1"/>
    <property type="molecule type" value="Genomic_DNA"/>
</dbReference>
<dbReference type="GO" id="GO:0000981">
    <property type="term" value="F:DNA-binding transcription factor activity, RNA polymerase II-specific"/>
    <property type="evidence" value="ECO:0007669"/>
    <property type="project" value="InterPro"/>
</dbReference>
<comment type="caution">
    <text evidence="8">The sequence shown here is derived from an EMBL/GenBank/DDBJ whole genome shotgun (WGS) entry which is preliminary data.</text>
</comment>
<proteinExistence type="predicted"/>
<evidence type="ECO:0000256" key="4">
    <source>
        <dbReference type="ARBA" id="ARBA00023163"/>
    </source>
</evidence>
<dbReference type="Proteomes" id="UP001140502">
    <property type="component" value="Unassembled WGS sequence"/>
</dbReference>
<evidence type="ECO:0000313" key="8">
    <source>
        <dbReference type="EMBL" id="KAJ4310828.1"/>
    </source>
</evidence>
<comment type="subcellular location">
    <subcellularLocation>
        <location evidence="1">Nucleus</location>
    </subcellularLocation>
</comment>
<reference evidence="8" key="1">
    <citation type="submission" date="2022-10" db="EMBL/GenBank/DDBJ databases">
        <title>Tapping the CABI collections for fungal endophytes: first genome assemblies for Collariella, Neodidymelliopsis, Ascochyta clinopodiicola, Didymella pomorum, Didymosphaeria variabile, Neocosmospora piperis and Neocucurbitaria cava.</title>
        <authorList>
            <person name="Hill R."/>
        </authorList>
    </citation>
    <scope>NUCLEOTIDE SEQUENCE</scope>
    <source>
        <strain evidence="8">IMI 366586</strain>
    </source>
</reference>
<keyword evidence="9" id="KW-1185">Reference proteome</keyword>